<dbReference type="OrthoDB" id="342941at2759"/>
<dbReference type="Proteomes" id="UP000001460">
    <property type="component" value="Unassembled WGS sequence"/>
</dbReference>
<evidence type="ECO:0000313" key="3">
    <source>
        <dbReference type="EMBL" id="EEA04999.1"/>
    </source>
</evidence>
<gene>
    <name evidence="3" type="ORF">CMU_040680</name>
</gene>
<feature type="domain" description="RING-type" evidence="2">
    <location>
        <begin position="67"/>
        <end position="113"/>
    </location>
</feature>
<dbReference type="Pfam" id="PF00643">
    <property type="entry name" value="zf-B_box"/>
    <property type="match status" value="1"/>
</dbReference>
<dbReference type="RefSeq" id="XP_002139348.1">
    <property type="nucleotide sequence ID" value="XM_002139312.1"/>
</dbReference>
<dbReference type="AlphaFoldDB" id="B6A9V8"/>
<dbReference type="STRING" id="441375.B6A9V8"/>
<keyword evidence="1" id="KW-0863">Zinc-finger</keyword>
<dbReference type="SUPFAM" id="SSF57845">
    <property type="entry name" value="B-box zinc-binding domain"/>
    <property type="match status" value="1"/>
</dbReference>
<dbReference type="GeneID" id="6994616"/>
<dbReference type="InterPro" id="IPR000315">
    <property type="entry name" value="Znf_B-box"/>
</dbReference>
<dbReference type="PROSITE" id="PS50089">
    <property type="entry name" value="ZF_RING_2"/>
    <property type="match status" value="1"/>
</dbReference>
<protein>
    <submittedName>
        <fullName evidence="3">B-box zinc finger domain-containing protein</fullName>
    </submittedName>
</protein>
<evidence type="ECO:0000256" key="1">
    <source>
        <dbReference type="PROSITE-ProRule" id="PRU00175"/>
    </source>
</evidence>
<accession>B6A9V8</accession>
<dbReference type="InterPro" id="IPR001841">
    <property type="entry name" value="Znf_RING"/>
</dbReference>
<sequence>MNCEPNNSYNPESQMSVNEKELTINEQANNVNFRNLLTSPKQTRLLLGNMRDILDPYSSEQNSTLICHFCNCTTMGESYILLSCRHRLHYSCVLNNMFNFSPNGEFMFCPICNFHSAILDNTGEPIVKHLARIPMKESFGCQPTKSCIVCKIRPPSTFCIDCCDSFCKGCLRDFHTSTISLRSHTIRQVGNEVDNVKLVPIPNGEMFAKEKKILNRLNGPGIEDDTKRVLFTRDQKTKSLAIENCPVHNLVPAEYFCLTCENTCFCETCALGMHRDHKVLMSIDAVEYIRDVLRVFQHVILTRTGELDSVSRSTSEWTTQQLHLIDEVKPVLISNTTKACNILQAKVDDFRTSILKEWFENEDIVAKEIDQAKIIYEDIKQLISLIYNAIEGNVELVMMNFFNERYNDINKWLEKPTKGKSMVHFTDPISCLERVNNATNKMNDLAAELNTQQTALNNLKCIFQPRKFQCNLENDIIAFDDDGIDIPIMSIKKINYNSRITEVHSKLGKSTLQIRREIFNDEHLLRKIKKEYQICKAVCCEILTDSLNTKSTEHLNYENLEGDLYCIRNNEGSSNIHKSSEGDLYCIRNEGSSNIHKSSEGDLYCIRNEGSSNIHKSSEGDLYCIRNNKGSSNIHKNSEGDLYCIRNNKGSSNIHKNSEGDLYCIRNNKGSSNIHKNSEGDLYCIRNNKGSSNIHKNSEGDLYCIRNNKGSSNIHKNSEGDLYCIRNNKGSSNIHKNSEGDLYCIRNNKGSSNIHKNSEGDLYCIRNNKGSSNIHKNSEGDLYCIRNNKGSSNIHKNSEGDLYCIRNNKGSSNIHKNSEGDLYCIRNNEGSSNIHKNSEGDLYCIRNNEGSSNIHNEQPQLTQNDANQMSQMVTEHSQMANLEFSDASNRSHNILTSKGNEHEYSNSDWDSQFNSNSSSLNSNFDSLSDYSSSLGVIQEICSESTKLCSMILPRCDLIYIRDENPCITKGRLN</sequence>
<keyword evidence="1" id="KW-0862">Zinc</keyword>
<dbReference type="Gene3D" id="3.30.160.60">
    <property type="entry name" value="Classic Zinc Finger"/>
    <property type="match status" value="1"/>
</dbReference>
<dbReference type="EMBL" id="DS989726">
    <property type="protein sequence ID" value="EEA04999.1"/>
    <property type="molecule type" value="Genomic_DNA"/>
</dbReference>
<dbReference type="GO" id="GO:0008270">
    <property type="term" value="F:zinc ion binding"/>
    <property type="evidence" value="ECO:0007669"/>
    <property type="project" value="UniProtKB-KW"/>
</dbReference>
<dbReference type="CDD" id="cd19757">
    <property type="entry name" value="Bbox1"/>
    <property type="match status" value="1"/>
</dbReference>
<reference evidence="3" key="1">
    <citation type="submission" date="2008-06" db="EMBL/GenBank/DDBJ databases">
        <authorList>
            <person name="Lorenzi H."/>
            <person name="Inman J."/>
            <person name="Miller J."/>
            <person name="Schobel S."/>
            <person name="Amedeo P."/>
            <person name="Caler E.V."/>
            <person name="da Silva J."/>
        </authorList>
    </citation>
    <scope>NUCLEOTIDE SEQUENCE [LARGE SCALE GENOMIC DNA]</scope>
    <source>
        <strain evidence="3">RN66</strain>
    </source>
</reference>
<proteinExistence type="predicted"/>
<organism evidence="3 4">
    <name type="scientific">Cryptosporidium muris (strain RN66)</name>
    <dbReference type="NCBI Taxonomy" id="441375"/>
    <lineage>
        <taxon>Eukaryota</taxon>
        <taxon>Sar</taxon>
        <taxon>Alveolata</taxon>
        <taxon>Apicomplexa</taxon>
        <taxon>Conoidasida</taxon>
        <taxon>Coccidia</taxon>
        <taxon>Eucoccidiorida</taxon>
        <taxon>Eimeriorina</taxon>
        <taxon>Cryptosporidiidae</taxon>
        <taxon>Cryptosporidium</taxon>
    </lineage>
</organism>
<keyword evidence="4" id="KW-1185">Reference proteome</keyword>
<name>B6A9V8_CRYMR</name>
<dbReference type="SMART" id="SM00184">
    <property type="entry name" value="RING"/>
    <property type="match status" value="2"/>
</dbReference>
<evidence type="ECO:0000259" key="2">
    <source>
        <dbReference type="PROSITE" id="PS50089"/>
    </source>
</evidence>
<keyword evidence="1" id="KW-0479">Metal-binding</keyword>
<evidence type="ECO:0000313" key="4">
    <source>
        <dbReference type="Proteomes" id="UP000001460"/>
    </source>
</evidence>
<dbReference type="VEuPathDB" id="CryptoDB:CMU_040680"/>
<dbReference type="SUPFAM" id="SSF57850">
    <property type="entry name" value="RING/U-box"/>
    <property type="match status" value="1"/>
</dbReference>